<dbReference type="Proteomes" id="UP000543642">
    <property type="component" value="Unassembled WGS sequence"/>
</dbReference>
<keyword evidence="2" id="KW-1185">Reference proteome</keyword>
<reference evidence="1 2" key="1">
    <citation type="submission" date="2020-08" db="EMBL/GenBank/DDBJ databases">
        <title>Genomic Encyclopedia of Type Strains, Phase IV (KMG-IV): sequencing the most valuable type-strain genomes for metagenomic binning, comparative biology and taxonomic classification.</title>
        <authorList>
            <person name="Goeker M."/>
        </authorList>
    </citation>
    <scope>NUCLEOTIDE SEQUENCE [LARGE SCALE GENOMIC DNA]</scope>
    <source>
        <strain evidence="1 2">DSM 106146</strain>
    </source>
</reference>
<comment type="caution">
    <text evidence="1">The sequence shown here is derived from an EMBL/GenBank/DDBJ whole genome shotgun (WGS) entry which is preliminary data.</text>
</comment>
<accession>A0A7W8HCC3</accession>
<proteinExistence type="predicted"/>
<dbReference type="RefSeq" id="WP_183775938.1">
    <property type="nucleotide sequence ID" value="NZ_JACHFW010000015.1"/>
</dbReference>
<name>A0A7W8HCC3_9FIRM</name>
<gene>
    <name evidence="1" type="ORF">HNP82_002980</name>
</gene>
<protein>
    <submittedName>
        <fullName evidence="1">Uncharacterized protein</fullName>
    </submittedName>
</protein>
<evidence type="ECO:0000313" key="1">
    <source>
        <dbReference type="EMBL" id="MBB5265829.1"/>
    </source>
</evidence>
<dbReference type="EMBL" id="JACHFW010000015">
    <property type="protein sequence ID" value="MBB5265829.1"/>
    <property type="molecule type" value="Genomic_DNA"/>
</dbReference>
<sequence>MKMRHLKLLKKIFIGGSILLPVFAALLVVPVTAASRIMASEDTQMI</sequence>
<dbReference type="AlphaFoldDB" id="A0A7W8HCC3"/>
<evidence type="ECO:0000313" key="2">
    <source>
        <dbReference type="Proteomes" id="UP000543642"/>
    </source>
</evidence>
<organism evidence="1 2">
    <name type="scientific">Catenibacillus scindens</name>
    <dbReference type="NCBI Taxonomy" id="673271"/>
    <lineage>
        <taxon>Bacteria</taxon>
        <taxon>Bacillati</taxon>
        <taxon>Bacillota</taxon>
        <taxon>Clostridia</taxon>
        <taxon>Lachnospirales</taxon>
        <taxon>Lachnospiraceae</taxon>
        <taxon>Catenibacillus</taxon>
    </lineage>
</organism>